<name>A0AAF0KYA4_9CAUD</name>
<evidence type="ECO:0000256" key="2">
    <source>
        <dbReference type="SAM" id="Phobius"/>
    </source>
</evidence>
<protein>
    <recommendedName>
        <fullName evidence="5">I-spanin</fullName>
    </recommendedName>
</protein>
<sequence length="139" mass="15176">MIKHIATWVKQVVLGAGIVAVLGLFPLGYKYGVDSERIAQRAEYTKELETLVKRYDQTQGILSALAQGQQVSLTLLRTKQDGVKSDVNKYNQSSNARISCLDDEWLRVYNNSITGGKHTSGSKVDGKTTGKVNTGDGSK</sequence>
<keyword evidence="4" id="KW-1185">Reference proteome</keyword>
<feature type="transmembrane region" description="Helical" evidence="2">
    <location>
        <begin position="12"/>
        <end position="29"/>
    </location>
</feature>
<organism evidence="3 4">
    <name type="scientific">phage PKM.Lu.22.1</name>
    <dbReference type="NCBI Taxonomy" id="3049197"/>
    <lineage>
        <taxon>Viruses</taxon>
        <taxon>Duplodnaviria</taxon>
        <taxon>Heunggongvirae</taxon>
        <taxon>Uroviricota</taxon>
        <taxon>Caudoviricetes</taxon>
        <taxon>Grimontviridae</taxon>
    </lineage>
</organism>
<reference evidence="3" key="1">
    <citation type="submission" date="2023-04" db="EMBL/GenBank/DDBJ databases">
        <title>Isolation and Characterization of Novel Plasmid-specific Phages Infecting Bacteria Carrying Diverse Conjugative Plasmids.</title>
        <authorList>
            <person name="Parra B."/>
            <person name="Cockx B."/>
            <person name="Lutz V.T."/>
            <person name="Bronsted L."/>
            <person name="Smets B.F."/>
            <person name="Dechesne A."/>
        </authorList>
    </citation>
    <scope>NUCLEOTIDE SEQUENCE</scope>
</reference>
<feature type="compositionally biased region" description="Polar residues" evidence="1">
    <location>
        <begin position="130"/>
        <end position="139"/>
    </location>
</feature>
<keyword evidence="2" id="KW-1133">Transmembrane helix</keyword>
<keyword evidence="2" id="KW-0472">Membrane</keyword>
<feature type="region of interest" description="Disordered" evidence="1">
    <location>
        <begin position="117"/>
        <end position="139"/>
    </location>
</feature>
<accession>A0AAF0KYA4</accession>
<dbReference type="EMBL" id="OQ829281">
    <property type="protein sequence ID" value="WHS68286.1"/>
    <property type="molecule type" value="Genomic_DNA"/>
</dbReference>
<keyword evidence="2" id="KW-0812">Transmembrane</keyword>
<dbReference type="Proteomes" id="UP001223176">
    <property type="component" value="Segment"/>
</dbReference>
<evidence type="ECO:0000313" key="4">
    <source>
        <dbReference type="Proteomes" id="UP001223176"/>
    </source>
</evidence>
<proteinExistence type="predicted"/>
<evidence type="ECO:0008006" key="5">
    <source>
        <dbReference type="Google" id="ProtNLM"/>
    </source>
</evidence>
<evidence type="ECO:0000313" key="3">
    <source>
        <dbReference type="EMBL" id="WHS68286.1"/>
    </source>
</evidence>
<evidence type="ECO:0000256" key="1">
    <source>
        <dbReference type="SAM" id="MobiDB-lite"/>
    </source>
</evidence>